<dbReference type="PROSITE" id="PS51669">
    <property type="entry name" value="4FE4S_MOW_BIS_MGD"/>
    <property type="match status" value="1"/>
</dbReference>
<dbReference type="InterPro" id="IPR006963">
    <property type="entry name" value="Mopterin_OxRdtase_4Fe-4S_dom"/>
</dbReference>
<evidence type="ECO:0000256" key="1">
    <source>
        <dbReference type="ARBA" id="ARBA00010312"/>
    </source>
</evidence>
<evidence type="ECO:0000256" key="2">
    <source>
        <dbReference type="ARBA" id="ARBA00022723"/>
    </source>
</evidence>
<dbReference type="AlphaFoldDB" id="A0A6C0UGE6"/>
<dbReference type="Pfam" id="PF04879">
    <property type="entry name" value="Molybdop_Fe4S4"/>
    <property type="match status" value="1"/>
</dbReference>
<dbReference type="Pfam" id="PF01568">
    <property type="entry name" value="Molydop_binding"/>
    <property type="match status" value="1"/>
</dbReference>
<dbReference type="GO" id="GO:0016491">
    <property type="term" value="F:oxidoreductase activity"/>
    <property type="evidence" value="ECO:0007669"/>
    <property type="project" value="UniProtKB-KW"/>
</dbReference>
<dbReference type="GO" id="GO:0046872">
    <property type="term" value="F:metal ion binding"/>
    <property type="evidence" value="ECO:0007669"/>
    <property type="project" value="UniProtKB-KW"/>
</dbReference>
<dbReference type="SMART" id="SM00926">
    <property type="entry name" value="Molybdop_Fe4S4"/>
    <property type="match status" value="1"/>
</dbReference>
<dbReference type="InterPro" id="IPR006656">
    <property type="entry name" value="Mopterin_OxRdtase"/>
</dbReference>
<dbReference type="Gene3D" id="3.40.228.10">
    <property type="entry name" value="Dimethylsulfoxide Reductase, domain 2"/>
    <property type="match status" value="1"/>
</dbReference>
<evidence type="ECO:0000313" key="9">
    <source>
        <dbReference type="EMBL" id="QIB74495.1"/>
    </source>
</evidence>
<gene>
    <name evidence="9" type="ORF">G3I44_09515</name>
</gene>
<keyword evidence="2" id="KW-0479">Metal-binding</keyword>
<dbReference type="Proteomes" id="UP000465846">
    <property type="component" value="Chromosome"/>
</dbReference>
<dbReference type="InterPro" id="IPR050612">
    <property type="entry name" value="Prok_Mopterin_Oxidored"/>
</dbReference>
<dbReference type="InterPro" id="IPR009010">
    <property type="entry name" value="Asp_de-COase-like_dom_sf"/>
</dbReference>
<evidence type="ECO:0000256" key="7">
    <source>
        <dbReference type="SAM" id="MobiDB-lite"/>
    </source>
</evidence>
<keyword evidence="6" id="KW-0411">Iron-sulfur</keyword>
<sequence>MTDRDGVYRRDVLKAGGIAAAALGVGGGDHLQTLVETGDRASKKDPGIDSFVGQDEVIKSACSPNCRGKCPLEVHVRDGRVKKIEPQIPEDEQYKRACLLGLSHTQRIYNPTRLKYPMKRADWSPDSPNPGGRGEDAEFERISWDEAISLVAEGMTRVREEYGSESVLFHAGSGNYGINSTVESRLANLFGGSSPGWSIDANVGRGFNRITGHGYFLPQTNESEDWENARTFIAWGTDMFSSQIQMDASKLLDMKESGGKLVVVDPVYTTTASKADLWLPVDPGKDVHLILGMMNYVLEEGLEDTEFLRKRTTAPALVGPDGTMLDASEVVDGVSEPNPVAVDESTGELVSLEPETPGTYALSGTYTVDGTAYRTAFSLLNEHVADYPVVEMAEISGVPAKNVRKAARWLATRGPGGIAPSYAIGRYIHGHVFGQAYAIMLALTGDYGKHGNVHAHHPLGASLNTGGWGSPEDAPGSKGLYFHQYADAMLNGDPRPIKAVYSMESNMLGNQFPDRQKHLKAVGKLDMFVVADMHHTPTVQQADIVLPAAHWFETEDIVSSWGSHPHITYRHKVHEPLWEARDDYYILRDLASELGYGDYFPEDKREVLRTMSASDDRFDFEELRERGTAHLGTPVVKYRDEFPTKSGRIEIYDEDAPTEKGIDLELPRPIESRTASDYDEADEYPLIFMQKHGRFRLHSQFEYQEWIREINPEPRLDIHPEDAEARGIEDGDYVRVHNDRGEMVVRAKVNEAVKPGLVNTDQGWWTDDYVKGHHNDLTHDEVSDVGKTFAFYDVRVEVEPAAADVDTSKYEQDQPTGAGAIGADMRGD</sequence>
<accession>A0A6C0UGE6</accession>
<evidence type="ECO:0000256" key="4">
    <source>
        <dbReference type="ARBA" id="ARBA00023002"/>
    </source>
</evidence>
<feature type="domain" description="4Fe-4S Mo/W bis-MGD-type" evidence="8">
    <location>
        <begin position="55"/>
        <end position="112"/>
    </location>
</feature>
<organism evidence="9 10">
    <name type="scientific">Halogeometricum borinquense</name>
    <dbReference type="NCBI Taxonomy" id="60847"/>
    <lineage>
        <taxon>Archaea</taxon>
        <taxon>Methanobacteriati</taxon>
        <taxon>Methanobacteriota</taxon>
        <taxon>Stenosarchaea group</taxon>
        <taxon>Halobacteria</taxon>
        <taxon>Halobacteriales</taxon>
        <taxon>Haloferacaceae</taxon>
        <taxon>Halogeometricum</taxon>
    </lineage>
</organism>
<dbReference type="GO" id="GO:0043546">
    <property type="term" value="F:molybdopterin cofactor binding"/>
    <property type="evidence" value="ECO:0007669"/>
    <property type="project" value="InterPro"/>
</dbReference>
<feature type="region of interest" description="Disordered" evidence="7">
    <location>
        <begin position="804"/>
        <end position="828"/>
    </location>
</feature>
<evidence type="ECO:0000313" key="10">
    <source>
        <dbReference type="Proteomes" id="UP000465846"/>
    </source>
</evidence>
<dbReference type="PROSITE" id="PS51318">
    <property type="entry name" value="TAT"/>
    <property type="match status" value="1"/>
</dbReference>
<dbReference type="InterPro" id="IPR006657">
    <property type="entry name" value="MoPterin_dinucl-bd_dom"/>
</dbReference>
<reference evidence="9 10" key="1">
    <citation type="submission" date="2020-02" db="EMBL/GenBank/DDBJ databases">
        <title>Whole genome sequence of Halogeometricum borinquense strain wsp4.</title>
        <authorList>
            <person name="Verma D.K."/>
            <person name="Gopal K."/>
            <person name="Prasad E.S."/>
        </authorList>
    </citation>
    <scope>NUCLEOTIDE SEQUENCE [LARGE SCALE GENOMIC DNA]</scope>
    <source>
        <strain evidence="10">wsp4</strain>
    </source>
</reference>
<dbReference type="PANTHER" id="PTHR43742">
    <property type="entry name" value="TRIMETHYLAMINE-N-OXIDE REDUCTASE"/>
    <property type="match status" value="1"/>
</dbReference>
<comment type="similarity">
    <text evidence="1">Belongs to the prokaryotic molybdopterin-containing oxidoreductase family.</text>
</comment>
<dbReference type="GeneID" id="44079638"/>
<dbReference type="Gene3D" id="2.40.40.20">
    <property type="match status" value="1"/>
</dbReference>
<dbReference type="SUPFAM" id="SSF53706">
    <property type="entry name" value="Formate dehydrogenase/DMSO reductase, domains 1-3"/>
    <property type="match status" value="1"/>
</dbReference>
<name>A0A6C0UGE6_9EURY</name>
<dbReference type="SUPFAM" id="SSF50692">
    <property type="entry name" value="ADC-like"/>
    <property type="match status" value="1"/>
</dbReference>
<evidence type="ECO:0000256" key="6">
    <source>
        <dbReference type="ARBA" id="ARBA00023014"/>
    </source>
</evidence>
<dbReference type="PANTHER" id="PTHR43742:SF6">
    <property type="entry name" value="OXIDOREDUCTASE YYAE-RELATED"/>
    <property type="match status" value="1"/>
</dbReference>
<dbReference type="Pfam" id="PF00384">
    <property type="entry name" value="Molybdopterin"/>
    <property type="match status" value="1"/>
</dbReference>
<evidence type="ECO:0000256" key="3">
    <source>
        <dbReference type="ARBA" id="ARBA00022729"/>
    </source>
</evidence>
<proteinExistence type="inferred from homology"/>
<dbReference type="Gene3D" id="3.40.50.12440">
    <property type="match status" value="1"/>
</dbReference>
<dbReference type="Gene3D" id="3.40.50.740">
    <property type="match status" value="1"/>
</dbReference>
<dbReference type="EMBL" id="CP048739">
    <property type="protein sequence ID" value="QIB74495.1"/>
    <property type="molecule type" value="Genomic_DNA"/>
</dbReference>
<dbReference type="RefSeq" id="WP_163486421.1">
    <property type="nucleotide sequence ID" value="NZ_CP048739.1"/>
</dbReference>
<dbReference type="InterPro" id="IPR006311">
    <property type="entry name" value="TAT_signal"/>
</dbReference>
<keyword evidence="3" id="KW-0732">Signal</keyword>
<evidence type="ECO:0000259" key="8">
    <source>
        <dbReference type="PROSITE" id="PS51669"/>
    </source>
</evidence>
<keyword evidence="4" id="KW-0560">Oxidoreductase</keyword>
<protein>
    <submittedName>
        <fullName evidence="9">Molybdopterin-dependent oxidoreductase</fullName>
    </submittedName>
</protein>
<keyword evidence="5" id="KW-0408">Iron</keyword>
<evidence type="ECO:0000256" key="5">
    <source>
        <dbReference type="ARBA" id="ARBA00023004"/>
    </source>
</evidence>
<dbReference type="GO" id="GO:0051536">
    <property type="term" value="F:iron-sulfur cluster binding"/>
    <property type="evidence" value="ECO:0007669"/>
    <property type="project" value="UniProtKB-KW"/>
</dbReference>